<dbReference type="eggNOG" id="ENOG5032ZS3">
    <property type="taxonomic scope" value="Bacteria"/>
</dbReference>
<proteinExistence type="predicted"/>
<gene>
    <name evidence="2" type="ORF">LG45_02505</name>
</gene>
<feature type="chain" id="PRO_5001918384" evidence="1">
    <location>
        <begin position="23"/>
        <end position="190"/>
    </location>
</feature>
<organism evidence="2 3">
    <name type="scientific">Flavobacterium aquatile LMG 4008 = ATCC 11947</name>
    <dbReference type="NCBI Taxonomy" id="1453498"/>
    <lineage>
        <taxon>Bacteria</taxon>
        <taxon>Pseudomonadati</taxon>
        <taxon>Bacteroidota</taxon>
        <taxon>Flavobacteriia</taxon>
        <taxon>Flavobacteriales</taxon>
        <taxon>Flavobacteriaceae</taxon>
        <taxon>Flavobacterium</taxon>
    </lineage>
</organism>
<reference evidence="2 3" key="1">
    <citation type="submission" date="2014-09" db="EMBL/GenBank/DDBJ databases">
        <title>Whole Genome Shotgun of Flavobacterium aquatile LMG 4008.</title>
        <authorList>
            <person name="Gale A.N."/>
            <person name="Pipes S.E."/>
            <person name="Newman J.D."/>
        </authorList>
    </citation>
    <scope>NUCLEOTIDE SEQUENCE [LARGE SCALE GENOMIC DNA]</scope>
    <source>
        <strain evidence="2 3">LMG 4008</strain>
    </source>
</reference>
<dbReference type="OrthoDB" id="1410632at2"/>
<dbReference type="RefSeq" id="WP_035124032.1">
    <property type="nucleotide sequence ID" value="NZ_JRHH01000001.1"/>
</dbReference>
<sequence length="190" mass="21707">MRNYFRILVMLFVIIAALSCSTDNSDATENPLKDYIKNAGFDQQEPPHINSNYFEFGLRFIPNTNGVIKKITVKLPDNQTNLRVTIWDVATQAVYKTEIITYVKADKETSKNITPLSLTKDKEYMITCCANDWYYYKKSDDSSVTYPVIVGNISITGYNFLNVQPQTQLYPWDTTEVGYAGDISFGFQPN</sequence>
<name>A0A095SY95_9FLAO</name>
<dbReference type="AlphaFoldDB" id="A0A095SY95"/>
<accession>A0A095SY95</accession>
<dbReference type="EMBL" id="JRHH01000001">
    <property type="protein sequence ID" value="KGD69646.1"/>
    <property type="molecule type" value="Genomic_DNA"/>
</dbReference>
<evidence type="ECO:0000313" key="2">
    <source>
        <dbReference type="EMBL" id="KGD69646.1"/>
    </source>
</evidence>
<protein>
    <submittedName>
        <fullName evidence="2">Uncharacterized protein</fullName>
    </submittedName>
</protein>
<keyword evidence="1" id="KW-0732">Signal</keyword>
<dbReference type="PROSITE" id="PS51257">
    <property type="entry name" value="PROKAR_LIPOPROTEIN"/>
    <property type="match status" value="1"/>
</dbReference>
<comment type="caution">
    <text evidence="2">The sequence shown here is derived from an EMBL/GenBank/DDBJ whole genome shotgun (WGS) entry which is preliminary data.</text>
</comment>
<keyword evidence="3" id="KW-1185">Reference proteome</keyword>
<evidence type="ECO:0000256" key="1">
    <source>
        <dbReference type="SAM" id="SignalP"/>
    </source>
</evidence>
<feature type="signal peptide" evidence="1">
    <location>
        <begin position="1"/>
        <end position="22"/>
    </location>
</feature>
<dbReference type="Proteomes" id="UP000029554">
    <property type="component" value="Unassembled WGS sequence"/>
</dbReference>
<evidence type="ECO:0000313" key="3">
    <source>
        <dbReference type="Proteomes" id="UP000029554"/>
    </source>
</evidence>